<proteinExistence type="predicted"/>
<gene>
    <name evidence="2" type="ORF">V3I07_04085</name>
</gene>
<comment type="caution">
    <text evidence="2">The sequence shown here is derived from an EMBL/GenBank/DDBJ whole genome shotgun (WGS) entry which is preliminary data.</text>
</comment>
<dbReference type="Proteomes" id="UP001621706">
    <property type="component" value="Unassembled WGS sequence"/>
</dbReference>
<reference evidence="2 3" key="1">
    <citation type="submission" date="2024-02" db="EMBL/GenBank/DDBJ databases">
        <title>Comparative Genomic Analysis of Flavobacterium Species Causing Columnaris Disease of Freshwater Fish in Thailand: Insights into Virulence and Resistance Mechanisms.</title>
        <authorList>
            <person name="Nguyen D."/>
            <person name="Chokmangmeepisarn P."/>
            <person name="Khianchaikhan K."/>
            <person name="Morishita M."/>
            <person name="Bunnoy A."/>
            <person name="Rodkhum C."/>
        </authorList>
    </citation>
    <scope>NUCLEOTIDE SEQUENCE [LARGE SCALE GENOMIC DNA]</scope>
    <source>
        <strain evidence="2 3">CNRT2201</strain>
    </source>
</reference>
<evidence type="ECO:0000256" key="1">
    <source>
        <dbReference type="SAM" id="SignalP"/>
    </source>
</evidence>
<keyword evidence="3" id="KW-1185">Reference proteome</keyword>
<evidence type="ECO:0000313" key="2">
    <source>
        <dbReference type="EMBL" id="MFK7000071.1"/>
    </source>
</evidence>
<accession>A0ABW8P6G1</accession>
<dbReference type="EMBL" id="JAZGZP010000005">
    <property type="protein sequence ID" value="MFK7000071.1"/>
    <property type="molecule type" value="Genomic_DNA"/>
</dbReference>
<dbReference type="RefSeq" id="WP_123902150.1">
    <property type="nucleotide sequence ID" value="NZ_JAZGZP010000005.1"/>
</dbReference>
<name>A0ABW8P6G1_9FLAO</name>
<evidence type="ECO:0008006" key="4">
    <source>
        <dbReference type="Google" id="ProtNLM"/>
    </source>
</evidence>
<evidence type="ECO:0000313" key="3">
    <source>
        <dbReference type="Proteomes" id="UP001621706"/>
    </source>
</evidence>
<organism evidence="2 3">
    <name type="scientific">Flavobacterium oreochromis</name>
    <dbReference type="NCBI Taxonomy" id="2906078"/>
    <lineage>
        <taxon>Bacteria</taxon>
        <taxon>Pseudomonadati</taxon>
        <taxon>Bacteroidota</taxon>
        <taxon>Flavobacteriia</taxon>
        <taxon>Flavobacteriales</taxon>
        <taxon>Flavobacteriaceae</taxon>
        <taxon>Flavobacterium</taxon>
    </lineage>
</organism>
<keyword evidence="1" id="KW-0732">Signal</keyword>
<dbReference type="PROSITE" id="PS51257">
    <property type="entry name" value="PROKAR_LIPOPROTEIN"/>
    <property type="match status" value="1"/>
</dbReference>
<protein>
    <recommendedName>
        <fullName evidence="4">Lipoprotein</fullName>
    </recommendedName>
</protein>
<sequence>MKIKFINILAVLTTLFFASCSVESIDPVLPKQINNDTNSNPNGVVVDYWPSVVNNNWTYTKNGVAQTPMKVMSTEVLRGKTYYTFNNLFGQSASVSAKVTMQLRKNNGDYYLRVPGFTADLGTTGTAQSTEFEYLLFKDYVNLNDTWTSNFTQTFTYSNPVIPSVVTSTVIDGTMLEKDTSIVVNGVTFNNVIKFKVIQKTTVLMQVTTTTTYYWYAKGVGCVKSIIQNTGTSDTVSELQTYNLF</sequence>
<dbReference type="Gene3D" id="2.40.360.20">
    <property type="match status" value="1"/>
</dbReference>
<feature type="chain" id="PRO_5046717024" description="Lipoprotein" evidence="1">
    <location>
        <begin position="25"/>
        <end position="245"/>
    </location>
</feature>
<feature type="signal peptide" evidence="1">
    <location>
        <begin position="1"/>
        <end position="24"/>
    </location>
</feature>